<organism evidence="1 2">
    <name type="scientific">Leptospira barantonii</name>
    <dbReference type="NCBI Taxonomy" id="2023184"/>
    <lineage>
        <taxon>Bacteria</taxon>
        <taxon>Pseudomonadati</taxon>
        <taxon>Spirochaetota</taxon>
        <taxon>Spirochaetia</taxon>
        <taxon>Leptospirales</taxon>
        <taxon>Leptospiraceae</taxon>
        <taxon>Leptospira</taxon>
    </lineage>
</organism>
<evidence type="ECO:0000313" key="2">
    <source>
        <dbReference type="Proteomes" id="UP000231879"/>
    </source>
</evidence>
<keyword evidence="2" id="KW-1185">Reference proteome</keyword>
<protein>
    <recommendedName>
        <fullName evidence="3">DUF2971 domain-containing protein</fullName>
    </recommendedName>
</protein>
<dbReference type="Proteomes" id="UP000231879">
    <property type="component" value="Unassembled WGS sequence"/>
</dbReference>
<dbReference type="EMBL" id="NPDS01000004">
    <property type="protein sequence ID" value="PJZ57234.1"/>
    <property type="molecule type" value="Genomic_DNA"/>
</dbReference>
<sequence length="268" mass="31793">MLKWIKKMKNNKDKKIFRFMSFYSFVDLIQTQSLTLVRPKLWEDPYEGFIFRKLNSEQGKEEVAANLKSINTPERALFMNLGLRFENIFYAQSWTLCPESDAMWRIYNFDRKAIRVEVSESKMKQIEGLKLLYVDYKNEISLKETIKRLKIAKNKTDFIEAFKHKRSSFSHEQEVRIVYQDNEAINETMSDEEAIQMEKILASLGSNEKLTKKKFSDRIKVSFSNISDFIESVMLHPQSEEWFNDTLSEYCKINNLNYLGKSSLYKPL</sequence>
<name>A0ABX4NKA2_9LEPT</name>
<evidence type="ECO:0000313" key="1">
    <source>
        <dbReference type="EMBL" id="PJZ57234.1"/>
    </source>
</evidence>
<gene>
    <name evidence="1" type="ORF">CH367_10905</name>
</gene>
<evidence type="ECO:0008006" key="3">
    <source>
        <dbReference type="Google" id="ProtNLM"/>
    </source>
</evidence>
<proteinExistence type="predicted"/>
<comment type="caution">
    <text evidence="1">The sequence shown here is derived from an EMBL/GenBank/DDBJ whole genome shotgun (WGS) entry which is preliminary data.</text>
</comment>
<reference evidence="1 2" key="1">
    <citation type="submission" date="2017-07" db="EMBL/GenBank/DDBJ databases">
        <title>Leptospira spp. isolated from tropical soils.</title>
        <authorList>
            <person name="Thibeaux R."/>
            <person name="Iraola G."/>
            <person name="Ferres I."/>
            <person name="Bierque E."/>
            <person name="Girault D."/>
            <person name="Soupe-Gilbert M.-E."/>
            <person name="Picardeau M."/>
            <person name="Goarant C."/>
        </authorList>
    </citation>
    <scope>NUCLEOTIDE SEQUENCE [LARGE SCALE GENOMIC DNA]</scope>
    <source>
        <strain evidence="1 2">FH4-C-A1</strain>
    </source>
</reference>
<accession>A0ABX4NKA2</accession>